<proteinExistence type="inferred from homology"/>
<evidence type="ECO:0000313" key="2">
    <source>
        <dbReference type="EMBL" id="VDO27272.1"/>
    </source>
</evidence>
<dbReference type="InterPro" id="IPR032466">
    <property type="entry name" value="Metal_Hydrolase"/>
</dbReference>
<dbReference type="PANTHER" id="PTHR11647">
    <property type="entry name" value="HYDRANTOINASE/DIHYDROPYRIMIDINASE FAMILY MEMBER"/>
    <property type="match status" value="1"/>
</dbReference>
<dbReference type="FunFam" id="3.20.20.140:FF:000174">
    <property type="entry name" value="Dihydropyrimidinase-related protein 2"/>
    <property type="match status" value="1"/>
</dbReference>
<dbReference type="InterPro" id="IPR050378">
    <property type="entry name" value="Metallo-dep_Hydrolases_sf"/>
</dbReference>
<dbReference type="GO" id="GO:0005829">
    <property type="term" value="C:cytosol"/>
    <property type="evidence" value="ECO:0007669"/>
    <property type="project" value="TreeGrafter"/>
</dbReference>
<dbReference type="Proteomes" id="UP000050761">
    <property type="component" value="Unassembled WGS sequence"/>
</dbReference>
<accession>A0A183F929</accession>
<reference evidence="2 3" key="1">
    <citation type="submission" date="2018-11" db="EMBL/GenBank/DDBJ databases">
        <authorList>
            <consortium name="Pathogen Informatics"/>
        </authorList>
    </citation>
    <scope>NUCLEOTIDE SEQUENCE [LARGE SCALE GENOMIC DNA]</scope>
</reference>
<accession>A0A3P7XD49</accession>
<dbReference type="Gene3D" id="3.20.20.140">
    <property type="entry name" value="Metal-dependent hydrolases"/>
    <property type="match status" value="1"/>
</dbReference>
<dbReference type="GO" id="GO:0006208">
    <property type="term" value="P:pyrimidine nucleobase catabolic process"/>
    <property type="evidence" value="ECO:0007669"/>
    <property type="project" value="TreeGrafter"/>
</dbReference>
<comment type="similarity">
    <text evidence="1">Belongs to the metallo-dependent hydrolases superfamily. Hydantoinase/dihydropyrimidinase family.</text>
</comment>
<evidence type="ECO:0000313" key="4">
    <source>
        <dbReference type="WBParaSite" id="HPBE_0000267101-mRNA-1"/>
    </source>
</evidence>
<reference evidence="4" key="2">
    <citation type="submission" date="2019-09" db="UniProtKB">
        <authorList>
            <consortium name="WormBaseParasite"/>
        </authorList>
    </citation>
    <scope>IDENTIFICATION</scope>
</reference>
<evidence type="ECO:0000313" key="3">
    <source>
        <dbReference type="Proteomes" id="UP000050761"/>
    </source>
</evidence>
<dbReference type="EMBL" id="UZAH01004502">
    <property type="protein sequence ID" value="VDO27272.1"/>
    <property type="molecule type" value="Genomic_DNA"/>
</dbReference>
<dbReference type="GO" id="GO:0004157">
    <property type="term" value="F:dihydropyrimidinase activity"/>
    <property type="evidence" value="ECO:0007669"/>
    <property type="project" value="TreeGrafter"/>
</dbReference>
<dbReference type="SUPFAM" id="SSF51556">
    <property type="entry name" value="Metallo-dependent hydrolases"/>
    <property type="match status" value="1"/>
</dbReference>
<dbReference type="PANTHER" id="PTHR11647:SF1">
    <property type="entry name" value="COLLAPSIN RESPONSE MEDIATOR PROTEIN"/>
    <property type="match status" value="1"/>
</dbReference>
<gene>
    <name evidence="2" type="ORF">HPBE_LOCUS2672</name>
</gene>
<dbReference type="WBParaSite" id="HPBE_0000267101-mRNA-1">
    <property type="protein sequence ID" value="HPBE_0000267101-mRNA-1"/>
    <property type="gene ID" value="HPBE_0000267101"/>
</dbReference>
<organism evidence="3 4">
    <name type="scientific">Heligmosomoides polygyrus</name>
    <name type="common">Parasitic roundworm</name>
    <dbReference type="NCBI Taxonomy" id="6339"/>
    <lineage>
        <taxon>Eukaryota</taxon>
        <taxon>Metazoa</taxon>
        <taxon>Ecdysozoa</taxon>
        <taxon>Nematoda</taxon>
        <taxon>Chromadorea</taxon>
        <taxon>Rhabditida</taxon>
        <taxon>Rhabditina</taxon>
        <taxon>Rhabditomorpha</taxon>
        <taxon>Strongyloidea</taxon>
        <taxon>Heligmosomidae</taxon>
        <taxon>Heligmosomoides</taxon>
    </lineage>
</organism>
<dbReference type="OrthoDB" id="10258955at2759"/>
<keyword evidence="3" id="KW-1185">Reference proteome</keyword>
<sequence length="151" mass="16784">MSTKHRRTFTSGINSFKFFLAYSGVFMVRDEEFYQGMLTCSRIGALARVHAENGPVIAEKCKLLLNQGVTGPEGHTQSRPEELEAEATNRACVMASQANCPLYVVHVMSKGAARAIAHHRQKGESSTRPKEEACSLMLNRRLYIHFAPNQG</sequence>
<protein>
    <submittedName>
        <fullName evidence="4">Dihydropyrimidinase</fullName>
    </submittedName>
</protein>
<evidence type="ECO:0000256" key="1">
    <source>
        <dbReference type="ARBA" id="ARBA00008829"/>
    </source>
</evidence>
<dbReference type="AlphaFoldDB" id="A0A183F929"/>
<name>A0A183F929_HELPZ</name>